<reference evidence="11" key="1">
    <citation type="journal article" date="2019" name="Int. J. Syst. Evol. Microbiol.">
        <title>The Global Catalogue of Microorganisms (GCM) 10K type strain sequencing project: providing services to taxonomists for standard genome sequencing and annotation.</title>
        <authorList>
            <consortium name="The Broad Institute Genomics Platform"/>
            <consortium name="The Broad Institute Genome Sequencing Center for Infectious Disease"/>
            <person name="Wu L."/>
            <person name="Ma J."/>
        </authorList>
    </citation>
    <scope>NUCLEOTIDE SEQUENCE [LARGE SCALE GENOMIC DNA]</scope>
    <source>
        <strain evidence="11">KCTC 42217</strain>
    </source>
</reference>
<evidence type="ECO:0000256" key="8">
    <source>
        <dbReference type="HAMAP-Rule" id="MF_01161"/>
    </source>
</evidence>
<evidence type="ECO:0000256" key="1">
    <source>
        <dbReference type="ARBA" id="ARBA00004496"/>
    </source>
</evidence>
<evidence type="ECO:0000256" key="7">
    <source>
        <dbReference type="ARBA" id="ARBA00048539"/>
    </source>
</evidence>
<keyword evidence="6 8" id="KW-0067">ATP-binding</keyword>
<name>A0ABW4ZJ24_9SPHI</name>
<dbReference type="SUPFAM" id="SSF52402">
    <property type="entry name" value="Adenine nucleotide alpha hydrolases-like"/>
    <property type="match status" value="1"/>
</dbReference>
<evidence type="ECO:0000256" key="6">
    <source>
        <dbReference type="ARBA" id="ARBA00022840"/>
    </source>
</evidence>
<evidence type="ECO:0000256" key="3">
    <source>
        <dbReference type="ARBA" id="ARBA00022598"/>
    </source>
</evidence>
<dbReference type="InterPro" id="IPR014729">
    <property type="entry name" value="Rossmann-like_a/b/a_fold"/>
</dbReference>
<feature type="domain" description="Lysidine-tRNA(Ile) synthetase C-terminal" evidence="9">
    <location>
        <begin position="368"/>
        <end position="441"/>
    </location>
</feature>
<comment type="catalytic activity">
    <reaction evidence="7 8">
        <text>cytidine(34) in tRNA(Ile2) + L-lysine + ATP = lysidine(34) in tRNA(Ile2) + AMP + diphosphate + H(+)</text>
        <dbReference type="Rhea" id="RHEA:43744"/>
        <dbReference type="Rhea" id="RHEA-COMP:10625"/>
        <dbReference type="Rhea" id="RHEA-COMP:10670"/>
        <dbReference type="ChEBI" id="CHEBI:15378"/>
        <dbReference type="ChEBI" id="CHEBI:30616"/>
        <dbReference type="ChEBI" id="CHEBI:32551"/>
        <dbReference type="ChEBI" id="CHEBI:33019"/>
        <dbReference type="ChEBI" id="CHEBI:82748"/>
        <dbReference type="ChEBI" id="CHEBI:83665"/>
        <dbReference type="ChEBI" id="CHEBI:456215"/>
        <dbReference type="EC" id="6.3.4.19"/>
    </reaction>
</comment>
<evidence type="ECO:0000256" key="2">
    <source>
        <dbReference type="ARBA" id="ARBA00022490"/>
    </source>
</evidence>
<comment type="similarity">
    <text evidence="8">Belongs to the tRNA(Ile)-lysidine synthase family.</text>
</comment>
<evidence type="ECO:0000256" key="5">
    <source>
        <dbReference type="ARBA" id="ARBA00022741"/>
    </source>
</evidence>
<proteinExistence type="inferred from homology"/>
<gene>
    <name evidence="8 10" type="primary">tilS</name>
    <name evidence="10" type="ORF">ACFSJU_06525</name>
</gene>
<dbReference type="Pfam" id="PF11734">
    <property type="entry name" value="TilS_C"/>
    <property type="match status" value="1"/>
</dbReference>
<dbReference type="EC" id="6.3.4.19" evidence="8"/>
<dbReference type="Gene3D" id="3.40.50.620">
    <property type="entry name" value="HUPs"/>
    <property type="match status" value="1"/>
</dbReference>
<dbReference type="SUPFAM" id="SSF56037">
    <property type="entry name" value="PheT/TilS domain"/>
    <property type="match status" value="1"/>
</dbReference>
<keyword evidence="5 8" id="KW-0547">Nucleotide-binding</keyword>
<dbReference type="RefSeq" id="WP_255898023.1">
    <property type="nucleotide sequence ID" value="NZ_JAFMZO010000001.1"/>
</dbReference>
<dbReference type="NCBIfam" id="TIGR02432">
    <property type="entry name" value="lysidine_TilS_N"/>
    <property type="match status" value="1"/>
</dbReference>
<dbReference type="NCBIfam" id="TIGR02433">
    <property type="entry name" value="lysidine_TilS_C"/>
    <property type="match status" value="1"/>
</dbReference>
<dbReference type="InterPro" id="IPR012094">
    <property type="entry name" value="tRNA_Ile_lys_synt"/>
</dbReference>
<keyword evidence="3 8" id="KW-0436">Ligase</keyword>
<protein>
    <recommendedName>
        <fullName evidence="8">tRNA(Ile)-lysidine synthase</fullName>
        <ecNumber evidence="8">6.3.4.19</ecNumber>
    </recommendedName>
    <alternativeName>
        <fullName evidence="8">tRNA(Ile)-2-lysyl-cytidine synthase</fullName>
    </alternativeName>
    <alternativeName>
        <fullName evidence="8">tRNA(Ile)-lysidine synthetase</fullName>
    </alternativeName>
</protein>
<dbReference type="PANTHER" id="PTHR43033:SF1">
    <property type="entry name" value="TRNA(ILE)-LYSIDINE SYNTHASE-RELATED"/>
    <property type="match status" value="1"/>
</dbReference>
<dbReference type="GO" id="GO:0032267">
    <property type="term" value="F:tRNA(Ile)-lysidine synthase activity"/>
    <property type="evidence" value="ECO:0007669"/>
    <property type="project" value="UniProtKB-EC"/>
</dbReference>
<evidence type="ECO:0000256" key="4">
    <source>
        <dbReference type="ARBA" id="ARBA00022694"/>
    </source>
</evidence>
<dbReference type="InterPro" id="IPR012796">
    <property type="entry name" value="Lysidine-tRNA-synth_C"/>
</dbReference>
<accession>A0ABW4ZJ24</accession>
<evidence type="ECO:0000313" key="10">
    <source>
        <dbReference type="EMBL" id="MFD2162041.1"/>
    </source>
</evidence>
<comment type="subcellular location">
    <subcellularLocation>
        <location evidence="1 8">Cytoplasm</location>
    </subcellularLocation>
</comment>
<keyword evidence="11" id="KW-1185">Reference proteome</keyword>
<dbReference type="Pfam" id="PF01171">
    <property type="entry name" value="ATP_bind_3"/>
    <property type="match status" value="1"/>
</dbReference>
<dbReference type="CDD" id="cd01992">
    <property type="entry name" value="TilS_N"/>
    <property type="match status" value="1"/>
</dbReference>
<dbReference type="InterPro" id="IPR012795">
    <property type="entry name" value="tRNA_Ile_lys_synt_N"/>
</dbReference>
<dbReference type="EMBL" id="JBHUHZ010000001">
    <property type="protein sequence ID" value="MFD2162041.1"/>
    <property type="molecule type" value="Genomic_DNA"/>
</dbReference>
<dbReference type="SMART" id="SM00977">
    <property type="entry name" value="TilS_C"/>
    <property type="match status" value="1"/>
</dbReference>
<dbReference type="HAMAP" id="MF_01161">
    <property type="entry name" value="tRNA_Ile_lys_synt"/>
    <property type="match status" value="1"/>
</dbReference>
<keyword evidence="2 8" id="KW-0963">Cytoplasm</keyword>
<keyword evidence="4 8" id="KW-0819">tRNA processing</keyword>
<comment type="caution">
    <text evidence="10">The sequence shown here is derived from an EMBL/GenBank/DDBJ whole genome shotgun (WGS) entry which is preliminary data.</text>
</comment>
<dbReference type="InterPro" id="IPR011063">
    <property type="entry name" value="TilS/TtcA_N"/>
</dbReference>
<evidence type="ECO:0000259" key="9">
    <source>
        <dbReference type="SMART" id="SM00977"/>
    </source>
</evidence>
<sequence length="454" mass="52428">MLPLNRFISFIEFNKLFKPEEKVLLAISGGKDSVLMAHLFNDARFSFGIAHCNFELRADESDGDEIFCKQLAEKLNVPFYHTRFQTEILAKQQGLSIQMAARELRYNWFESIRANEGFDYIAVAHHQSDTTETVLLNLVRGTGIAGLHGILPKRGKLIRPLLFLRRDEIDEIAGEENLAYREDRSNSSVKYARNKLRLEVIPKLKELNPFLDQTFESNSRRFKELEDFLNNQVETLREGLFRITPSGDIYIGLDKLRKLQPQKLLLYEIFKPYNFSEAVLEDLVKSWNGQAGKIFESTTHRLLLDRHELILSKLQETTLPEILIDEKTSSCVWGTRRFEIKESDAIGLEISASSDTAFFDAALLLFPLKLRHWNKGDYFYPLGMKGKKKLSDFYTGLKLPLTAKNSVPVLENGNGDILWIAGYRSDERYKVSRLSKKVIIFEMQTCHDNKTCFY</sequence>
<comment type="domain">
    <text evidence="8">The N-terminal region contains the highly conserved SGGXDS motif, predicted to be a P-loop motif involved in ATP binding.</text>
</comment>
<organism evidence="10 11">
    <name type="scientific">Paradesertivirga mongoliensis</name>
    <dbReference type="NCBI Taxonomy" id="2100740"/>
    <lineage>
        <taxon>Bacteria</taxon>
        <taxon>Pseudomonadati</taxon>
        <taxon>Bacteroidota</taxon>
        <taxon>Sphingobacteriia</taxon>
        <taxon>Sphingobacteriales</taxon>
        <taxon>Sphingobacteriaceae</taxon>
        <taxon>Paradesertivirga</taxon>
    </lineage>
</organism>
<evidence type="ECO:0000313" key="11">
    <source>
        <dbReference type="Proteomes" id="UP001597387"/>
    </source>
</evidence>
<feature type="binding site" evidence="8">
    <location>
        <begin position="28"/>
        <end position="33"/>
    </location>
    <ligand>
        <name>ATP</name>
        <dbReference type="ChEBI" id="CHEBI:30616"/>
    </ligand>
</feature>
<dbReference type="Proteomes" id="UP001597387">
    <property type="component" value="Unassembled WGS sequence"/>
</dbReference>
<comment type="function">
    <text evidence="8">Ligates lysine onto the cytidine present at position 34 of the AUA codon-specific tRNA(Ile) that contains the anticodon CAU, in an ATP-dependent manner. Cytidine is converted to lysidine, thus changing the amino acid specificity of the tRNA from methionine to isoleucine.</text>
</comment>
<dbReference type="PANTHER" id="PTHR43033">
    <property type="entry name" value="TRNA(ILE)-LYSIDINE SYNTHASE-RELATED"/>
    <property type="match status" value="1"/>
</dbReference>